<protein>
    <submittedName>
        <fullName evidence="2">Uncharacterized protein</fullName>
    </submittedName>
</protein>
<evidence type="ECO:0000313" key="2">
    <source>
        <dbReference type="EMBL" id="QGH74610.1"/>
    </source>
</evidence>
<evidence type="ECO:0000256" key="1">
    <source>
        <dbReference type="SAM" id="Phobius"/>
    </source>
</evidence>
<proteinExistence type="predicted"/>
<organism evidence="2 3">
    <name type="scientific">Bacteriophage DSS3_VP1</name>
    <dbReference type="NCBI Taxonomy" id="2664196"/>
    <lineage>
        <taxon>Viruses</taxon>
        <taxon>Duplodnaviria</taxon>
        <taxon>Heunggongvirae</taxon>
        <taxon>Uroviricota</taxon>
        <taxon>Caudoviricetes</taxon>
        <taxon>Naomviridae</taxon>
        <taxon>Noahvirus</taxon>
        <taxon>Noahvirus arc</taxon>
    </lineage>
</organism>
<gene>
    <name evidence="2" type="ORF">DSS3VP1_00042</name>
</gene>
<sequence length="146" mass="16265">MIRVIKAIARGIRKVGSAIRNNRVSKFVRSKVRNYPVIRTVLILAAIIAPVLGGVALTPMMFDAMLKSLPLVGILISATLTFCIIEAVVFFKAGNIRLWWLYVTGFVRHVLTLSVTLMIVTHLMVPFLMIFGMVTLAFYFLNGLVI</sequence>
<feature type="transmembrane region" description="Helical" evidence="1">
    <location>
        <begin position="36"/>
        <end position="57"/>
    </location>
</feature>
<name>A0A7S5FTE4_9CAUD</name>
<dbReference type="EMBL" id="MN602266">
    <property type="protein sequence ID" value="QGH74610.1"/>
    <property type="molecule type" value="Genomic_DNA"/>
</dbReference>
<feature type="transmembrane region" description="Helical" evidence="1">
    <location>
        <begin position="69"/>
        <end position="91"/>
    </location>
</feature>
<accession>A0A7S5FTE4</accession>
<keyword evidence="1" id="KW-1133">Transmembrane helix</keyword>
<evidence type="ECO:0000313" key="3">
    <source>
        <dbReference type="Proteomes" id="UP000594402"/>
    </source>
</evidence>
<feature type="transmembrane region" description="Helical" evidence="1">
    <location>
        <begin position="98"/>
        <end position="119"/>
    </location>
</feature>
<keyword evidence="1" id="KW-0472">Membrane</keyword>
<keyword evidence="1" id="KW-0812">Transmembrane</keyword>
<keyword evidence="3" id="KW-1185">Reference proteome</keyword>
<feature type="transmembrane region" description="Helical" evidence="1">
    <location>
        <begin position="125"/>
        <end position="145"/>
    </location>
</feature>
<reference evidence="2 3" key="1">
    <citation type="submission" date="2019-10" db="EMBL/GenBank/DDBJ databases">
        <title>Isolation and characterisation of a new family of globally distributed lytic roseophage, the Naomivirus.</title>
        <authorList>
            <person name="Rihtman B."/>
            <person name="Puxty R.J."/>
            <person name="Hapeshi A."/>
            <person name="Zhan Y."/>
            <person name="Michinevski S."/>
            <person name="Waterfield N.R."/>
            <person name="Chen F."/>
            <person name="Millard A.D."/>
            <person name="Scanlan D.J."/>
            <person name="Chen Y."/>
        </authorList>
    </citation>
    <scope>NUCLEOTIDE SEQUENCE [LARGE SCALE GENOMIC DNA]</scope>
</reference>
<dbReference type="Proteomes" id="UP000594402">
    <property type="component" value="Segment"/>
</dbReference>